<gene>
    <name evidence="3" type="ORF">THAOC_34679</name>
</gene>
<dbReference type="OrthoDB" id="10260459at2759"/>
<feature type="compositionally biased region" description="Basic and acidic residues" evidence="2">
    <location>
        <begin position="105"/>
        <end position="114"/>
    </location>
</feature>
<keyword evidence="1" id="KW-0175">Coiled coil</keyword>
<feature type="compositionally biased region" description="Polar residues" evidence="2">
    <location>
        <begin position="561"/>
        <end position="570"/>
    </location>
</feature>
<accession>K0RC47</accession>
<dbReference type="PANTHER" id="PTHR21625:SF1">
    <property type="entry name" value="DYNEIN REGULATORY COMPLEX PROTEIN 1"/>
    <property type="match status" value="1"/>
</dbReference>
<feature type="region of interest" description="Disordered" evidence="2">
    <location>
        <begin position="172"/>
        <end position="253"/>
    </location>
</feature>
<name>K0RC47_THAOC</name>
<evidence type="ECO:0000256" key="1">
    <source>
        <dbReference type="SAM" id="Coils"/>
    </source>
</evidence>
<feature type="compositionally biased region" description="Basic and acidic residues" evidence="2">
    <location>
        <begin position="74"/>
        <end position="92"/>
    </location>
</feature>
<dbReference type="eggNOG" id="ENOG502RUJF">
    <property type="taxonomic scope" value="Eukaryota"/>
</dbReference>
<feature type="coiled-coil region" evidence="1">
    <location>
        <begin position="459"/>
        <end position="515"/>
    </location>
</feature>
<dbReference type="GO" id="GO:0070286">
    <property type="term" value="P:axonemal dynein complex assembly"/>
    <property type="evidence" value="ECO:0007669"/>
    <property type="project" value="InterPro"/>
</dbReference>
<keyword evidence="4" id="KW-1185">Reference proteome</keyword>
<feature type="region of interest" description="Disordered" evidence="2">
    <location>
        <begin position="528"/>
        <end position="570"/>
    </location>
</feature>
<dbReference type="EMBL" id="AGNL01047622">
    <property type="protein sequence ID" value="EJK46641.1"/>
    <property type="molecule type" value="Genomic_DNA"/>
</dbReference>
<protein>
    <submittedName>
        <fullName evidence="3">Uncharacterized protein</fullName>
    </submittedName>
</protein>
<feature type="compositionally biased region" description="Polar residues" evidence="2">
    <location>
        <begin position="173"/>
        <end position="184"/>
    </location>
</feature>
<dbReference type="GO" id="GO:0003352">
    <property type="term" value="P:regulation of cilium movement"/>
    <property type="evidence" value="ECO:0007669"/>
    <property type="project" value="TreeGrafter"/>
</dbReference>
<feature type="compositionally biased region" description="Basic and acidic residues" evidence="2">
    <location>
        <begin position="204"/>
        <end position="228"/>
    </location>
</feature>
<feature type="compositionally biased region" description="Basic and acidic residues" evidence="2">
    <location>
        <begin position="14"/>
        <end position="35"/>
    </location>
</feature>
<feature type="coiled-coil region" evidence="1">
    <location>
        <begin position="578"/>
        <end position="612"/>
    </location>
</feature>
<organism evidence="3 4">
    <name type="scientific">Thalassiosira oceanica</name>
    <name type="common">Marine diatom</name>
    <dbReference type="NCBI Taxonomy" id="159749"/>
    <lineage>
        <taxon>Eukaryota</taxon>
        <taxon>Sar</taxon>
        <taxon>Stramenopiles</taxon>
        <taxon>Ochrophyta</taxon>
        <taxon>Bacillariophyta</taxon>
        <taxon>Coscinodiscophyceae</taxon>
        <taxon>Thalassiosirophycidae</taxon>
        <taxon>Thalassiosirales</taxon>
        <taxon>Thalassiosiraceae</taxon>
        <taxon>Thalassiosira</taxon>
    </lineage>
</organism>
<dbReference type="PANTHER" id="PTHR21625">
    <property type="entry name" value="NYD-SP28 PROTEIN"/>
    <property type="match status" value="1"/>
</dbReference>
<dbReference type="GO" id="GO:0060285">
    <property type="term" value="P:cilium-dependent cell motility"/>
    <property type="evidence" value="ECO:0007669"/>
    <property type="project" value="TreeGrafter"/>
</dbReference>
<comment type="caution">
    <text evidence="3">The sequence shown here is derived from an EMBL/GenBank/DDBJ whole genome shotgun (WGS) entry which is preliminary data.</text>
</comment>
<dbReference type="AlphaFoldDB" id="K0RC47"/>
<feature type="compositionally biased region" description="Basic and acidic residues" evidence="2">
    <location>
        <begin position="42"/>
        <end position="64"/>
    </location>
</feature>
<dbReference type="InterPro" id="IPR039750">
    <property type="entry name" value="DRC1/DRC2"/>
</dbReference>
<reference evidence="3 4" key="1">
    <citation type="journal article" date="2012" name="Genome Biol.">
        <title>Genome and low-iron response of an oceanic diatom adapted to chronic iron limitation.</title>
        <authorList>
            <person name="Lommer M."/>
            <person name="Specht M."/>
            <person name="Roy A.S."/>
            <person name="Kraemer L."/>
            <person name="Andreson R."/>
            <person name="Gutowska M.A."/>
            <person name="Wolf J."/>
            <person name="Bergner S.V."/>
            <person name="Schilhabel M.B."/>
            <person name="Klostermeier U.C."/>
            <person name="Beiko R.G."/>
            <person name="Rosenstiel P."/>
            <person name="Hippler M."/>
            <person name="Laroche J."/>
        </authorList>
    </citation>
    <scope>NUCLEOTIDE SEQUENCE [LARGE SCALE GENOMIC DNA]</scope>
    <source>
        <strain evidence="3 4">CCMP1005</strain>
    </source>
</reference>
<feature type="coiled-coil region" evidence="1">
    <location>
        <begin position="316"/>
        <end position="409"/>
    </location>
</feature>
<feature type="region of interest" description="Disordered" evidence="2">
    <location>
        <begin position="1"/>
        <end position="121"/>
    </location>
</feature>
<dbReference type="Proteomes" id="UP000266841">
    <property type="component" value="Unassembled WGS sequence"/>
</dbReference>
<sequence>MVFREVALQPQGHRGLDRDGEQHRAAHDSVDRLEPFLEVGDEEHREELREAAEEGEHRELRHPPQQDGPLSAVEPRRLRQGPREVDGQEQRPLEVALKARVQPFLEREPPHDDGKDEAEEPVVVLRKRRRLRARRGYPQEGLIFRMRTSGSVLSLSGDFALYSGPVPRCRKATVSTMTSEQATTRQRHQPACPKGPRRRGRPYGADRREGDRGAAEDGGEGGKEEGQRAARRREARVTSPRDSGGDGRRRCRHLGRVGRVQKSLCEAALSRLDGVAGALEAELRGMDHEYVLALKQNRREMEEMQGLIDSEHTALKRAFEEELRLVQESLEAERQAVLREKRDELDALVAKRNEAEIAGLERQHEQIERQQLEVAEREAKNEQEREAVKDRLEAECRRLEAQLAETQAKNAFDSDRLDFDVRVLSNRPDADDAIKKQKRRIMRCKDDLAREHDRRRHAKSRGERQNALLEVDCERIERQSSGLRDKFARFRVSDREKYKAVLAMHRDDLRRLQDELRDSRDFVFGDEALAAGGNEGEGGETGAATESREKAEEFDLEAESDSCSNPYSSFKTDEWSQAESLMSDYRSVLQRREDLEEEVAAKERRNFELEKRLGSNLAEKINEELKYPPSASIKLEV</sequence>
<dbReference type="GO" id="GO:0005858">
    <property type="term" value="C:axonemal dynein complex"/>
    <property type="evidence" value="ECO:0007669"/>
    <property type="project" value="InterPro"/>
</dbReference>
<evidence type="ECO:0000313" key="4">
    <source>
        <dbReference type="Proteomes" id="UP000266841"/>
    </source>
</evidence>
<evidence type="ECO:0000313" key="3">
    <source>
        <dbReference type="EMBL" id="EJK46641.1"/>
    </source>
</evidence>
<evidence type="ECO:0000256" key="2">
    <source>
        <dbReference type="SAM" id="MobiDB-lite"/>
    </source>
</evidence>
<proteinExistence type="predicted"/>